<dbReference type="PANTHER" id="PTHR12289">
    <property type="entry name" value="METAXIN RELATED"/>
    <property type="match status" value="1"/>
</dbReference>
<evidence type="ECO:0008006" key="13">
    <source>
        <dbReference type="Google" id="ProtNLM"/>
    </source>
</evidence>
<proteinExistence type="inferred from homology"/>
<gene>
    <name evidence="11" type="ORF">AMAG_11843</name>
</gene>
<evidence type="ECO:0000256" key="1">
    <source>
        <dbReference type="ARBA" id="ARBA00004294"/>
    </source>
</evidence>
<dbReference type="InterPro" id="IPR036282">
    <property type="entry name" value="Glutathione-S-Trfase_C_sf"/>
</dbReference>
<dbReference type="eggNOG" id="KOG3028">
    <property type="taxonomic scope" value="Eukaryota"/>
</dbReference>
<evidence type="ECO:0000259" key="9">
    <source>
        <dbReference type="Pfam" id="PF10568"/>
    </source>
</evidence>
<dbReference type="EMBL" id="GG745353">
    <property type="protein sequence ID" value="KNE67374.1"/>
    <property type="molecule type" value="Genomic_DNA"/>
</dbReference>
<organism evidence="11 12">
    <name type="scientific">Allomyces macrogynus (strain ATCC 38327)</name>
    <name type="common">Allomyces javanicus var. macrogynus</name>
    <dbReference type="NCBI Taxonomy" id="578462"/>
    <lineage>
        <taxon>Eukaryota</taxon>
        <taxon>Fungi</taxon>
        <taxon>Fungi incertae sedis</taxon>
        <taxon>Blastocladiomycota</taxon>
        <taxon>Blastocladiomycetes</taxon>
        <taxon>Blastocladiales</taxon>
        <taxon>Blastocladiaceae</taxon>
        <taxon>Allomyces</taxon>
    </lineage>
</organism>
<keyword evidence="6" id="KW-0496">Mitochondrion</keyword>
<dbReference type="InterPro" id="IPR033468">
    <property type="entry name" value="Metaxin_GST"/>
</dbReference>
<dbReference type="Proteomes" id="UP000054350">
    <property type="component" value="Unassembled WGS sequence"/>
</dbReference>
<sequence length="410" mass="44621">MDQDDRLEQHDATAVADTATTTTNDAQDSDAPWTDPADHDQSDDANDRSLSAPNPLRALASRVRSAIHAVRTIPVPALALLPPLQPVPSPESSTPTLYVHRPRWPRQKNAWASSDPECLVWQAYLQFSGIPYALVLVDADNAAMSPTGRLPFLVTERGRVVALRDRLLRYIATKAHSDEVERAVAEAAQRGTRPTELRVLTPDDLPGPPRALAHLYLALIEADLWPALMYNWWLEPRNGLGAMRLLYAPQKSAWPAALDTLLVAGMRQHVQTDLATRFAGEIPPAEQLYAKAADALAALAERLGDGPYFFGDAPSFLDALCFAALHSILSADFPCDRLRGLVLAHDNLFTYSKNIWNAWFRKCEMSVRPIRRCGVDLWPAAAATTTSASTAAVGSPAASPVVADDASSVA</sequence>
<reference evidence="11 12" key="1">
    <citation type="submission" date="2009-11" db="EMBL/GenBank/DDBJ databases">
        <title>Annotation of Allomyces macrogynus ATCC 38327.</title>
        <authorList>
            <consortium name="The Broad Institute Genome Sequencing Platform"/>
            <person name="Russ C."/>
            <person name="Cuomo C."/>
            <person name="Burger G."/>
            <person name="Gray M.W."/>
            <person name="Holland P.W.H."/>
            <person name="King N."/>
            <person name="Lang F.B.F."/>
            <person name="Roger A.J."/>
            <person name="Ruiz-Trillo I."/>
            <person name="Young S.K."/>
            <person name="Zeng Q."/>
            <person name="Gargeya S."/>
            <person name="Fitzgerald M."/>
            <person name="Haas B."/>
            <person name="Abouelleil A."/>
            <person name="Alvarado L."/>
            <person name="Arachchi H.M."/>
            <person name="Berlin A."/>
            <person name="Chapman S.B."/>
            <person name="Gearin G."/>
            <person name="Goldberg J."/>
            <person name="Griggs A."/>
            <person name="Gujja S."/>
            <person name="Hansen M."/>
            <person name="Heiman D."/>
            <person name="Howarth C."/>
            <person name="Larimer J."/>
            <person name="Lui A."/>
            <person name="MacDonald P.J.P."/>
            <person name="McCowen C."/>
            <person name="Montmayeur A."/>
            <person name="Murphy C."/>
            <person name="Neiman D."/>
            <person name="Pearson M."/>
            <person name="Priest M."/>
            <person name="Roberts A."/>
            <person name="Saif S."/>
            <person name="Shea T."/>
            <person name="Sisk P."/>
            <person name="Stolte C."/>
            <person name="Sykes S."/>
            <person name="Wortman J."/>
            <person name="Nusbaum C."/>
            <person name="Birren B."/>
        </authorList>
    </citation>
    <scope>NUCLEOTIDE SEQUENCE [LARGE SCALE GENOMIC DNA]</scope>
    <source>
        <strain evidence="11 12">ATCC 38327</strain>
    </source>
</reference>
<feature type="domain" description="Metaxin glutathione S-transferase" evidence="10">
    <location>
        <begin position="292"/>
        <end position="355"/>
    </location>
</feature>
<evidence type="ECO:0000256" key="4">
    <source>
        <dbReference type="ARBA" id="ARBA00022787"/>
    </source>
</evidence>
<keyword evidence="5" id="KW-0653">Protein transport</keyword>
<dbReference type="OrthoDB" id="198787at2759"/>
<evidence type="ECO:0000259" key="10">
    <source>
        <dbReference type="Pfam" id="PF17171"/>
    </source>
</evidence>
<keyword evidence="3" id="KW-0813">Transport</keyword>
<accession>A0A0L0SYF0</accession>
<feature type="region of interest" description="Disordered" evidence="8">
    <location>
        <begin position="1"/>
        <end position="52"/>
    </location>
</feature>
<dbReference type="InterPro" id="IPR019564">
    <property type="entry name" value="Sam37/metaxin_N"/>
</dbReference>
<feature type="compositionally biased region" description="Basic and acidic residues" evidence="8">
    <location>
        <begin position="1"/>
        <end position="11"/>
    </location>
</feature>
<evidence type="ECO:0000256" key="7">
    <source>
        <dbReference type="ARBA" id="ARBA00023136"/>
    </source>
</evidence>
<evidence type="ECO:0000313" key="11">
    <source>
        <dbReference type="EMBL" id="KNE67374.1"/>
    </source>
</evidence>
<feature type="compositionally biased region" description="Basic and acidic residues" evidence="8">
    <location>
        <begin position="36"/>
        <end position="47"/>
    </location>
</feature>
<reference evidence="12" key="2">
    <citation type="submission" date="2009-11" db="EMBL/GenBank/DDBJ databases">
        <title>The Genome Sequence of Allomyces macrogynus strain ATCC 38327.</title>
        <authorList>
            <consortium name="The Broad Institute Genome Sequencing Platform"/>
            <person name="Russ C."/>
            <person name="Cuomo C."/>
            <person name="Shea T."/>
            <person name="Young S.K."/>
            <person name="Zeng Q."/>
            <person name="Koehrsen M."/>
            <person name="Haas B."/>
            <person name="Borodovsky M."/>
            <person name="Guigo R."/>
            <person name="Alvarado L."/>
            <person name="Berlin A."/>
            <person name="Borenstein D."/>
            <person name="Chen Z."/>
            <person name="Engels R."/>
            <person name="Freedman E."/>
            <person name="Gellesch M."/>
            <person name="Goldberg J."/>
            <person name="Griggs A."/>
            <person name="Gujja S."/>
            <person name="Heiman D."/>
            <person name="Hepburn T."/>
            <person name="Howarth C."/>
            <person name="Jen D."/>
            <person name="Larson L."/>
            <person name="Lewis B."/>
            <person name="Mehta T."/>
            <person name="Park D."/>
            <person name="Pearson M."/>
            <person name="Roberts A."/>
            <person name="Saif S."/>
            <person name="Shenoy N."/>
            <person name="Sisk P."/>
            <person name="Stolte C."/>
            <person name="Sykes S."/>
            <person name="Walk T."/>
            <person name="White J."/>
            <person name="Yandava C."/>
            <person name="Burger G."/>
            <person name="Gray M.W."/>
            <person name="Holland P.W.H."/>
            <person name="King N."/>
            <person name="Lang F.B.F."/>
            <person name="Roger A.J."/>
            <person name="Ruiz-Trillo I."/>
            <person name="Lander E."/>
            <person name="Nusbaum C."/>
        </authorList>
    </citation>
    <scope>NUCLEOTIDE SEQUENCE [LARGE SCALE GENOMIC DNA]</scope>
    <source>
        <strain evidence="12">ATCC 38327</strain>
    </source>
</reference>
<dbReference type="InterPro" id="IPR050931">
    <property type="entry name" value="Mito_Protein_Transport_Metaxin"/>
</dbReference>
<keyword evidence="7" id="KW-0472">Membrane</keyword>
<dbReference type="Pfam" id="PF17171">
    <property type="entry name" value="GST_C_6"/>
    <property type="match status" value="1"/>
</dbReference>
<name>A0A0L0SYF0_ALLM3</name>
<protein>
    <recommendedName>
        <fullName evidence="13">GST C-terminal domain-containing protein</fullName>
    </recommendedName>
</protein>
<keyword evidence="12" id="KW-1185">Reference proteome</keyword>
<evidence type="ECO:0000256" key="2">
    <source>
        <dbReference type="ARBA" id="ARBA00009170"/>
    </source>
</evidence>
<evidence type="ECO:0000256" key="6">
    <source>
        <dbReference type="ARBA" id="ARBA00023128"/>
    </source>
</evidence>
<evidence type="ECO:0000313" key="12">
    <source>
        <dbReference type="Proteomes" id="UP000054350"/>
    </source>
</evidence>
<dbReference type="SUPFAM" id="SSF47616">
    <property type="entry name" value="GST C-terminal domain-like"/>
    <property type="match status" value="1"/>
</dbReference>
<dbReference type="STRING" id="578462.A0A0L0SYF0"/>
<evidence type="ECO:0000256" key="5">
    <source>
        <dbReference type="ARBA" id="ARBA00022927"/>
    </source>
</evidence>
<keyword evidence="4" id="KW-1000">Mitochondrion outer membrane</keyword>
<dbReference type="GO" id="GO:0001401">
    <property type="term" value="C:SAM complex"/>
    <property type="evidence" value="ECO:0007669"/>
    <property type="project" value="InterPro"/>
</dbReference>
<dbReference type="Pfam" id="PF10568">
    <property type="entry name" value="Tom37"/>
    <property type="match status" value="1"/>
</dbReference>
<comment type="subcellular location">
    <subcellularLocation>
        <location evidence="1">Mitochondrion outer membrane</location>
    </subcellularLocation>
</comment>
<comment type="similarity">
    <text evidence="2">Belongs to the metaxin family.</text>
</comment>
<dbReference type="PANTHER" id="PTHR12289:SF41">
    <property type="entry name" value="FAILED AXON CONNECTIONS-RELATED"/>
    <property type="match status" value="1"/>
</dbReference>
<dbReference type="GO" id="GO:0007005">
    <property type="term" value="P:mitochondrion organization"/>
    <property type="evidence" value="ECO:0007669"/>
    <property type="project" value="TreeGrafter"/>
</dbReference>
<feature type="compositionally biased region" description="Low complexity" evidence="8">
    <location>
        <begin position="12"/>
        <end position="31"/>
    </location>
</feature>
<dbReference type="AlphaFoldDB" id="A0A0L0SYF0"/>
<dbReference type="GO" id="GO:0015031">
    <property type="term" value="P:protein transport"/>
    <property type="evidence" value="ECO:0007669"/>
    <property type="project" value="UniProtKB-KW"/>
</dbReference>
<evidence type="ECO:0000256" key="8">
    <source>
        <dbReference type="SAM" id="MobiDB-lite"/>
    </source>
</evidence>
<feature type="domain" description="Mitochondrial outer membrane transport complex Sam37/metaxin N-terminal" evidence="9">
    <location>
        <begin position="118"/>
        <end position="255"/>
    </location>
</feature>
<evidence type="ECO:0000256" key="3">
    <source>
        <dbReference type="ARBA" id="ARBA00022448"/>
    </source>
</evidence>
<dbReference type="VEuPathDB" id="FungiDB:AMAG_11843"/>